<gene>
    <name evidence="1" type="ORF">ENO26_03195</name>
</gene>
<organism evidence="1">
    <name type="scientific">Ignisphaera aggregans</name>
    <dbReference type="NCBI Taxonomy" id="334771"/>
    <lineage>
        <taxon>Archaea</taxon>
        <taxon>Thermoproteota</taxon>
        <taxon>Thermoprotei</taxon>
        <taxon>Desulfurococcales</taxon>
        <taxon>Desulfurococcaceae</taxon>
        <taxon>Ignisphaera</taxon>
    </lineage>
</organism>
<dbReference type="EMBL" id="DSEU01000018">
    <property type="protein sequence ID" value="HEM66566.1"/>
    <property type="molecule type" value="Genomic_DNA"/>
</dbReference>
<sequence>MALSRVEEIPEYEKRRTRFDELIESGSNEEVKQWFEDSIRRALSKEVIESDPSEFEFKLRNAVLSELGALLRLDVDVYQASIFERSREEGKADIIMYFTIGRERSREVYCEVTAPVNSLFFSTETRTKPLVSIELDSKNLKVSCYVKK</sequence>
<evidence type="ECO:0000313" key="1">
    <source>
        <dbReference type="EMBL" id="HEM66566.1"/>
    </source>
</evidence>
<proteinExistence type="predicted"/>
<protein>
    <submittedName>
        <fullName evidence="1">Uncharacterized protein</fullName>
    </submittedName>
</protein>
<accession>A0A7J2U1L0</accession>
<comment type="caution">
    <text evidence="1">The sequence shown here is derived from an EMBL/GenBank/DDBJ whole genome shotgun (WGS) entry which is preliminary data.</text>
</comment>
<dbReference type="AlphaFoldDB" id="A0A7J2U1L0"/>
<name>A0A7J2U1L0_9CREN</name>
<reference evidence="1" key="1">
    <citation type="journal article" date="2020" name="mSystems">
        <title>Genome- and Community-Level Interaction Insights into Carbon Utilization and Element Cycling Functions of Hydrothermarchaeota in Hydrothermal Sediment.</title>
        <authorList>
            <person name="Zhou Z."/>
            <person name="Liu Y."/>
            <person name="Xu W."/>
            <person name="Pan J."/>
            <person name="Luo Z.H."/>
            <person name="Li M."/>
        </authorList>
    </citation>
    <scope>NUCLEOTIDE SEQUENCE [LARGE SCALE GENOMIC DNA]</scope>
    <source>
        <strain evidence="1">SpSt-125</strain>
    </source>
</reference>